<proteinExistence type="predicted"/>
<dbReference type="AlphaFoldDB" id="A0A0K2UEW6"/>
<dbReference type="EMBL" id="HACA01019111">
    <property type="protein sequence ID" value="CDW36472.1"/>
    <property type="molecule type" value="Transcribed_RNA"/>
</dbReference>
<name>A0A0K2UEW6_LEPSM</name>
<sequence length="55" mass="5955">MVLLLTLNSLERPLTVTLPLWSSTYFLTAAPILSDLRGLDLDLMVASGVPLAKTL</sequence>
<protein>
    <submittedName>
        <fullName evidence="1">Uncharacterized protein</fullName>
    </submittedName>
</protein>
<organism evidence="1">
    <name type="scientific">Lepeophtheirus salmonis</name>
    <name type="common">Salmon louse</name>
    <name type="synonym">Caligus salmonis</name>
    <dbReference type="NCBI Taxonomy" id="72036"/>
    <lineage>
        <taxon>Eukaryota</taxon>
        <taxon>Metazoa</taxon>
        <taxon>Ecdysozoa</taxon>
        <taxon>Arthropoda</taxon>
        <taxon>Crustacea</taxon>
        <taxon>Multicrustacea</taxon>
        <taxon>Hexanauplia</taxon>
        <taxon>Copepoda</taxon>
        <taxon>Siphonostomatoida</taxon>
        <taxon>Caligidae</taxon>
        <taxon>Lepeophtheirus</taxon>
    </lineage>
</organism>
<evidence type="ECO:0000313" key="1">
    <source>
        <dbReference type="EMBL" id="CDW36472.1"/>
    </source>
</evidence>
<accession>A0A0K2UEW6</accession>
<reference evidence="1" key="1">
    <citation type="submission" date="2014-05" db="EMBL/GenBank/DDBJ databases">
        <authorList>
            <person name="Chronopoulou M."/>
        </authorList>
    </citation>
    <scope>NUCLEOTIDE SEQUENCE</scope>
    <source>
        <tissue evidence="1">Whole organism</tissue>
    </source>
</reference>